<sequence>MVHPIPYHPIGEPCAIAHHHPPPSREPMRPQPMPTPATSPPFFEVGKIFPFFPSIATTDPFLLSPQSYDPQTPWSDSLYYPTRPSIAVSL</sequence>
<evidence type="ECO:0000313" key="3">
    <source>
        <dbReference type="Proteomes" id="UP000030645"/>
    </source>
</evidence>
<accession>W9T0F4</accession>
<feature type="region of interest" description="Disordered" evidence="1">
    <location>
        <begin position="1"/>
        <end position="37"/>
    </location>
</feature>
<name>W9T0F4_9ROSA</name>
<dbReference type="Proteomes" id="UP000030645">
    <property type="component" value="Unassembled WGS sequence"/>
</dbReference>
<keyword evidence="3" id="KW-1185">Reference proteome</keyword>
<protein>
    <submittedName>
        <fullName evidence="2">Uncharacterized protein</fullName>
    </submittedName>
</protein>
<evidence type="ECO:0000256" key="1">
    <source>
        <dbReference type="SAM" id="MobiDB-lite"/>
    </source>
</evidence>
<proteinExistence type="predicted"/>
<organism evidence="2 3">
    <name type="scientific">Morus notabilis</name>
    <dbReference type="NCBI Taxonomy" id="981085"/>
    <lineage>
        <taxon>Eukaryota</taxon>
        <taxon>Viridiplantae</taxon>
        <taxon>Streptophyta</taxon>
        <taxon>Embryophyta</taxon>
        <taxon>Tracheophyta</taxon>
        <taxon>Spermatophyta</taxon>
        <taxon>Magnoliopsida</taxon>
        <taxon>eudicotyledons</taxon>
        <taxon>Gunneridae</taxon>
        <taxon>Pentapetalae</taxon>
        <taxon>rosids</taxon>
        <taxon>fabids</taxon>
        <taxon>Rosales</taxon>
        <taxon>Moraceae</taxon>
        <taxon>Moreae</taxon>
        <taxon>Morus</taxon>
    </lineage>
</organism>
<evidence type="ECO:0000313" key="2">
    <source>
        <dbReference type="EMBL" id="EXC35176.1"/>
    </source>
</evidence>
<reference evidence="3" key="1">
    <citation type="submission" date="2013-01" db="EMBL/GenBank/DDBJ databases">
        <title>Draft Genome Sequence of a Mulberry Tree, Morus notabilis C.K. Schneid.</title>
        <authorList>
            <person name="He N."/>
            <person name="Zhao S."/>
        </authorList>
    </citation>
    <scope>NUCLEOTIDE SEQUENCE</scope>
</reference>
<dbReference type="EMBL" id="KE346357">
    <property type="protein sequence ID" value="EXC35176.1"/>
    <property type="molecule type" value="Genomic_DNA"/>
</dbReference>
<dbReference type="AlphaFoldDB" id="W9T0F4"/>
<gene>
    <name evidence="2" type="ORF">L484_022729</name>
</gene>